<dbReference type="Proteomes" id="UP001163336">
    <property type="component" value="Chromosome"/>
</dbReference>
<gene>
    <name evidence="1" type="ORF">MasN3_31080</name>
</gene>
<accession>A0ABM8C8L8</accession>
<organism evidence="1 2">
    <name type="scientific">Massilia varians</name>
    <dbReference type="NCBI Taxonomy" id="457921"/>
    <lineage>
        <taxon>Bacteria</taxon>
        <taxon>Pseudomonadati</taxon>
        <taxon>Pseudomonadota</taxon>
        <taxon>Betaproteobacteria</taxon>
        <taxon>Burkholderiales</taxon>
        <taxon>Oxalobacteraceae</taxon>
        <taxon>Telluria group</taxon>
        <taxon>Massilia</taxon>
    </lineage>
</organism>
<protein>
    <submittedName>
        <fullName evidence="1">Uncharacterized protein</fullName>
    </submittedName>
</protein>
<evidence type="ECO:0000313" key="2">
    <source>
        <dbReference type="Proteomes" id="UP001163336"/>
    </source>
</evidence>
<evidence type="ECO:0000313" key="1">
    <source>
        <dbReference type="EMBL" id="BDT59614.1"/>
    </source>
</evidence>
<sequence length="95" mass="11201">MVYLDCSGVRFGSQLDEKHLFEWAMEIPGVLRWEQDTLVVRTNLSQASLRDLLALFSRYQIPMAQLAQFRTTRNESWFAAPQMYWHSRVFGETAR</sequence>
<proteinExistence type="predicted"/>
<reference evidence="1" key="1">
    <citation type="submission" date="2022-11" db="EMBL/GenBank/DDBJ databases">
        <title>Isolation and characterization of PLA-degrading bacterium Massilia sp. from Antarctic soil.</title>
        <authorList>
            <person name="Sato K."/>
            <person name="Gomez-Fuentes C."/>
            <person name="Ahmad S.A."/>
            <person name="Zulkharnain A."/>
        </authorList>
    </citation>
    <scope>NUCLEOTIDE SEQUENCE</scope>
    <source>
        <strain evidence="1">N-3</strain>
    </source>
</reference>
<name>A0ABM8C8L8_9BURK</name>
<dbReference type="RefSeq" id="WP_281908389.1">
    <property type="nucleotide sequence ID" value="NZ_AP026966.1"/>
</dbReference>
<keyword evidence="2" id="KW-1185">Reference proteome</keyword>
<dbReference type="EMBL" id="AP026966">
    <property type="protein sequence ID" value="BDT59614.1"/>
    <property type="molecule type" value="Genomic_DNA"/>
</dbReference>